<dbReference type="CDD" id="cd00854">
    <property type="entry name" value="NagA"/>
    <property type="match status" value="1"/>
</dbReference>
<evidence type="ECO:0000256" key="2">
    <source>
        <dbReference type="ARBA" id="ARBA00022723"/>
    </source>
</evidence>
<organism evidence="10 11">
    <name type="scientific">Arenivirga flava</name>
    <dbReference type="NCBI Taxonomy" id="1930060"/>
    <lineage>
        <taxon>Bacteria</taxon>
        <taxon>Bacillati</taxon>
        <taxon>Actinomycetota</taxon>
        <taxon>Actinomycetes</taxon>
        <taxon>Micrococcales</taxon>
        <taxon>Microbacteriaceae</taxon>
        <taxon>Arenivirga</taxon>
    </lineage>
</organism>
<reference evidence="10 11" key="1">
    <citation type="journal article" date="2014" name="Int. J. Syst. Evol. Microbiol.">
        <title>Complete genome sequence of Corynebacterium casei LMG S-19264T (=DSM 44701T), isolated from a smear-ripened cheese.</title>
        <authorList>
            <consortium name="US DOE Joint Genome Institute (JGI-PGF)"/>
            <person name="Walter F."/>
            <person name="Albersmeier A."/>
            <person name="Kalinowski J."/>
            <person name="Ruckert C."/>
        </authorList>
    </citation>
    <scope>NUCLEOTIDE SEQUENCE [LARGE SCALE GENOMIC DNA]</scope>
    <source>
        <strain evidence="10 11">NBRC 112289</strain>
    </source>
</reference>
<evidence type="ECO:0000256" key="8">
    <source>
        <dbReference type="PIRSR" id="PIRSR038994-3"/>
    </source>
</evidence>
<name>A0AA37UNE2_9MICO</name>
<accession>A0AA37UNE2</accession>
<comment type="cofactor">
    <cofactor evidence="8">
        <name>a divalent metal cation</name>
        <dbReference type="ChEBI" id="CHEBI:60240"/>
    </cofactor>
    <text evidence="8">Binds 1 divalent metal cation per subunit.</text>
</comment>
<evidence type="ECO:0000256" key="1">
    <source>
        <dbReference type="ARBA" id="ARBA00010716"/>
    </source>
</evidence>
<dbReference type="Gene3D" id="2.30.40.10">
    <property type="entry name" value="Urease, subunit C, domain 1"/>
    <property type="match status" value="1"/>
</dbReference>
<dbReference type="InterPro" id="IPR006680">
    <property type="entry name" value="Amidohydro-rel"/>
</dbReference>
<feature type="active site" description="Proton donor/acceptor" evidence="6">
    <location>
        <position position="270"/>
    </location>
</feature>
<dbReference type="GO" id="GO:0008448">
    <property type="term" value="F:N-acetylglucosamine-6-phosphate deacetylase activity"/>
    <property type="evidence" value="ECO:0007669"/>
    <property type="project" value="InterPro"/>
</dbReference>
<evidence type="ECO:0000256" key="6">
    <source>
        <dbReference type="PIRSR" id="PIRSR038994-1"/>
    </source>
</evidence>
<comment type="caution">
    <text evidence="10">The sequence shown here is derived from an EMBL/GenBank/DDBJ whole genome shotgun (WGS) entry which is preliminary data.</text>
</comment>
<feature type="binding site" evidence="7">
    <location>
        <position position="224"/>
    </location>
    <ligand>
        <name>substrate</name>
    </ligand>
</feature>
<evidence type="ECO:0000313" key="11">
    <source>
        <dbReference type="Proteomes" id="UP001157160"/>
    </source>
</evidence>
<protein>
    <submittedName>
        <fullName evidence="10">N-acetylglucosamine-6-phosphate deacetylase</fullName>
    </submittedName>
</protein>
<evidence type="ECO:0000256" key="4">
    <source>
        <dbReference type="ARBA" id="ARBA00023277"/>
    </source>
</evidence>
<dbReference type="PANTHER" id="PTHR11113:SF14">
    <property type="entry name" value="N-ACETYLGLUCOSAMINE-6-PHOSPHATE DEACETYLASE"/>
    <property type="match status" value="1"/>
</dbReference>
<dbReference type="PIRSF" id="PIRSF038994">
    <property type="entry name" value="NagA"/>
    <property type="match status" value="1"/>
</dbReference>
<dbReference type="PANTHER" id="PTHR11113">
    <property type="entry name" value="N-ACETYLGLUCOSAMINE-6-PHOSPHATE DEACETYLASE"/>
    <property type="match status" value="1"/>
</dbReference>
<dbReference type="GO" id="GO:0046872">
    <property type="term" value="F:metal ion binding"/>
    <property type="evidence" value="ECO:0007669"/>
    <property type="project" value="UniProtKB-KW"/>
</dbReference>
<feature type="domain" description="Amidohydrolase-related" evidence="9">
    <location>
        <begin position="51"/>
        <end position="376"/>
    </location>
</feature>
<dbReference type="SUPFAM" id="SSF51556">
    <property type="entry name" value="Metallo-dependent hydrolases"/>
    <property type="match status" value="1"/>
</dbReference>
<dbReference type="Proteomes" id="UP001157160">
    <property type="component" value="Unassembled WGS sequence"/>
</dbReference>
<evidence type="ECO:0000256" key="7">
    <source>
        <dbReference type="PIRSR" id="PIRSR038994-2"/>
    </source>
</evidence>
<keyword evidence="4 5" id="KW-0119">Carbohydrate metabolism</keyword>
<gene>
    <name evidence="10" type="primary">nagA</name>
    <name evidence="10" type="ORF">GCM10025874_13840</name>
</gene>
<dbReference type="InterPro" id="IPR032466">
    <property type="entry name" value="Metal_Hydrolase"/>
</dbReference>
<dbReference type="InterPro" id="IPR011059">
    <property type="entry name" value="Metal-dep_hydrolase_composite"/>
</dbReference>
<evidence type="ECO:0000256" key="5">
    <source>
        <dbReference type="PIRNR" id="PIRNR038994"/>
    </source>
</evidence>
<comment type="similarity">
    <text evidence="1 5">Belongs to the metallo-dependent hydrolases superfamily. NagA family.</text>
</comment>
<feature type="binding site" evidence="8">
    <location>
        <position position="192"/>
    </location>
    <ligand>
        <name>Zn(2+)</name>
        <dbReference type="ChEBI" id="CHEBI:29105"/>
    </ligand>
</feature>
<dbReference type="RefSeq" id="WP_284231440.1">
    <property type="nucleotide sequence ID" value="NZ_BSUL01000001.1"/>
</dbReference>
<dbReference type="AlphaFoldDB" id="A0AA37UNE2"/>
<feature type="binding site" evidence="8">
    <location>
        <position position="213"/>
    </location>
    <ligand>
        <name>Zn(2+)</name>
        <dbReference type="ChEBI" id="CHEBI:29105"/>
    </ligand>
</feature>
<keyword evidence="2 8" id="KW-0479">Metal-binding</keyword>
<feature type="binding site" evidence="7">
    <location>
        <begin position="216"/>
        <end position="217"/>
    </location>
    <ligand>
        <name>substrate</name>
    </ligand>
</feature>
<dbReference type="SUPFAM" id="SSF51338">
    <property type="entry name" value="Composite domain of metallo-dependent hydrolases"/>
    <property type="match status" value="1"/>
</dbReference>
<evidence type="ECO:0000256" key="3">
    <source>
        <dbReference type="ARBA" id="ARBA00022801"/>
    </source>
</evidence>
<feature type="binding site" evidence="7">
    <location>
        <position position="137"/>
    </location>
    <ligand>
        <name>substrate</name>
    </ligand>
</feature>
<feature type="binding site" evidence="8">
    <location>
        <position position="126"/>
    </location>
    <ligand>
        <name>Zn(2+)</name>
        <dbReference type="ChEBI" id="CHEBI:29105"/>
    </ligand>
</feature>
<evidence type="ECO:0000259" key="9">
    <source>
        <dbReference type="Pfam" id="PF01979"/>
    </source>
</evidence>
<feature type="binding site" evidence="7">
    <location>
        <position position="248"/>
    </location>
    <ligand>
        <name>substrate</name>
    </ligand>
</feature>
<dbReference type="Pfam" id="PF01979">
    <property type="entry name" value="Amidohydro_1"/>
    <property type="match status" value="1"/>
</dbReference>
<evidence type="ECO:0000313" key="10">
    <source>
        <dbReference type="EMBL" id="GMA28131.1"/>
    </source>
</evidence>
<proteinExistence type="inferred from homology"/>
<dbReference type="InterPro" id="IPR003764">
    <property type="entry name" value="GlcNAc_6-P_deAcase"/>
</dbReference>
<feature type="binding site" evidence="7">
    <location>
        <begin position="304"/>
        <end position="306"/>
    </location>
    <ligand>
        <name>substrate</name>
    </ligand>
</feature>
<keyword evidence="3 5" id="KW-0378">Hydrolase</keyword>
<dbReference type="GO" id="GO:0006046">
    <property type="term" value="P:N-acetylglucosamine catabolic process"/>
    <property type="evidence" value="ECO:0007669"/>
    <property type="project" value="TreeGrafter"/>
</dbReference>
<dbReference type="EMBL" id="BSUL01000001">
    <property type="protein sequence ID" value="GMA28131.1"/>
    <property type="molecule type" value="Genomic_DNA"/>
</dbReference>
<sequence>MRLLLHGARAVDADGVRADAWLLFDGDRIAATGQGPELPAAQERIDLRGGTIVPGFIDLHGHGAGGASYDEGPEGIRRALAVHRAHGTTRSVLSLVAAPLERLELSLAQVAQAAASDPLVLGSHLEGPFLAPERRGAHDAGALIEPTPERIAALYEAAAGTLRQITIAPELPHALDAIEAFAEAGVRVAVGHTAADRWIAAEAFRRGATLLTHAFNAMPGLHHRDPGPVGAAIDDDRVRLELILDGRHVDATMARLLFRAAPGRVALVTDSMAATGAADGVYALGSREVHVHEGSATLAGTSTLAGSVLAQDEALRIALAIGVDEVAAVAALTAVPAAALGLGARFGRLAPGFAADAVQLDERRRVRAVWAAGRRVV</sequence>
<keyword evidence="11" id="KW-1185">Reference proteome</keyword>
<dbReference type="Gene3D" id="3.20.20.140">
    <property type="entry name" value="Metal-dependent hydrolases"/>
    <property type="match status" value="1"/>
</dbReference>